<organism evidence="1 2">
    <name type="scientific">Nemorincola caseinilytica</name>
    <dbReference type="NCBI Taxonomy" id="2054315"/>
    <lineage>
        <taxon>Bacteria</taxon>
        <taxon>Pseudomonadati</taxon>
        <taxon>Bacteroidota</taxon>
        <taxon>Chitinophagia</taxon>
        <taxon>Chitinophagales</taxon>
        <taxon>Chitinophagaceae</taxon>
        <taxon>Nemorincola</taxon>
    </lineage>
</organism>
<name>A0ABP8NPT4_9BACT</name>
<comment type="caution">
    <text evidence="1">The sequence shown here is derived from an EMBL/GenBank/DDBJ whole genome shotgun (WGS) entry which is preliminary data.</text>
</comment>
<sequence length="392" mass="43538">MAEMSRKKILLLTLVHPDFLPPVYALAQVLRDEGCTVHILTFDSYVPSQVDLGDDIVVETVGKHYGIGLMQRLKLRRRYTQRARVLVAEGQTAIVSFCAFTLLCGLKIKGDTPLVYNALEVADFMWSSLRRSPLSQVNNLMALRKLHKADLLATPSVQRSAWLAGRCNMQRLPHTVLNAAYLTAAKEDDTTAVYAGVVPAALRAKKVILYTGAVNQRLCILEMVQAFCKLNDSGSALVMTGMKDNEYCGQIKTFVAASGCAERILLLPYVTRTEMLALQANADIGVCLMREYAHDVESAMIAPNKVGEYLVRGLYLLACRSEYMMPMAMKGIAALADTAHTDDVAIAMKGALQEVNKEGYKERIREFVRDFYCMQQQAKPIVNFILKKGRAL</sequence>
<accession>A0ABP8NPT4</accession>
<reference evidence="2" key="1">
    <citation type="journal article" date="2019" name="Int. J. Syst. Evol. Microbiol.">
        <title>The Global Catalogue of Microorganisms (GCM) 10K type strain sequencing project: providing services to taxonomists for standard genome sequencing and annotation.</title>
        <authorList>
            <consortium name="The Broad Institute Genomics Platform"/>
            <consortium name="The Broad Institute Genome Sequencing Center for Infectious Disease"/>
            <person name="Wu L."/>
            <person name="Ma J."/>
        </authorList>
    </citation>
    <scope>NUCLEOTIDE SEQUENCE [LARGE SCALE GENOMIC DNA]</scope>
    <source>
        <strain evidence="2">JCM 32105</strain>
    </source>
</reference>
<keyword evidence="2" id="KW-1185">Reference proteome</keyword>
<evidence type="ECO:0000313" key="1">
    <source>
        <dbReference type="EMBL" id="GAA4469023.1"/>
    </source>
</evidence>
<gene>
    <name evidence="1" type="ORF">GCM10023093_27860</name>
</gene>
<dbReference type="Gene3D" id="3.40.50.2000">
    <property type="entry name" value="Glycogen Phosphorylase B"/>
    <property type="match status" value="1"/>
</dbReference>
<dbReference type="EMBL" id="BAABFA010000019">
    <property type="protein sequence ID" value="GAA4469023.1"/>
    <property type="molecule type" value="Genomic_DNA"/>
</dbReference>
<protein>
    <recommendedName>
        <fullName evidence="3">Glycosyltransferase</fullName>
    </recommendedName>
</protein>
<evidence type="ECO:0008006" key="3">
    <source>
        <dbReference type="Google" id="ProtNLM"/>
    </source>
</evidence>
<dbReference type="SUPFAM" id="SSF53756">
    <property type="entry name" value="UDP-Glycosyltransferase/glycogen phosphorylase"/>
    <property type="match status" value="1"/>
</dbReference>
<dbReference type="Proteomes" id="UP001500067">
    <property type="component" value="Unassembled WGS sequence"/>
</dbReference>
<evidence type="ECO:0000313" key="2">
    <source>
        <dbReference type="Proteomes" id="UP001500067"/>
    </source>
</evidence>
<proteinExistence type="predicted"/>